<dbReference type="AlphaFoldDB" id="W1RYE0"/>
<reference evidence="1 2" key="1">
    <citation type="journal article" date="2014" name="Genome Announc.">
        <title>Draft Genome Sequence of Marinomonas sp. Strain D104, a Polycyclic Aromatic Hydrocarbon-Degrading Bacterium from the Deep-Sea Sediment of the Arctic Ocean.</title>
        <authorList>
            <person name="Dong C."/>
            <person name="Bai X."/>
            <person name="Lai Q."/>
            <person name="Xie Y."/>
            <person name="Chen X."/>
            <person name="Shao Z."/>
        </authorList>
    </citation>
    <scope>NUCLEOTIDE SEQUENCE [LARGE SCALE GENOMIC DNA]</scope>
    <source>
        <strain evidence="1 2">D104</strain>
    </source>
</reference>
<dbReference type="InterPro" id="IPR007833">
    <property type="entry name" value="Capsule_polysaccharide_synth"/>
</dbReference>
<dbReference type="Proteomes" id="UP000018857">
    <property type="component" value="Unassembled WGS sequence"/>
</dbReference>
<gene>
    <name evidence="1" type="ORF">D104_00295</name>
</gene>
<dbReference type="eggNOG" id="COG3562">
    <property type="taxonomic scope" value="Bacteria"/>
</dbReference>
<dbReference type="Gene3D" id="3.40.50.12580">
    <property type="match status" value="1"/>
</dbReference>
<dbReference type="Pfam" id="PF05159">
    <property type="entry name" value="Capsule_synth"/>
    <property type="match status" value="1"/>
</dbReference>
<accession>W1RYE0</accession>
<dbReference type="GO" id="GO:0000271">
    <property type="term" value="P:polysaccharide biosynthetic process"/>
    <property type="evidence" value="ECO:0007669"/>
    <property type="project" value="InterPro"/>
</dbReference>
<dbReference type="GO" id="GO:0015774">
    <property type="term" value="P:polysaccharide transport"/>
    <property type="evidence" value="ECO:0007669"/>
    <property type="project" value="InterPro"/>
</dbReference>
<dbReference type="STRING" id="1208321.D104_00295"/>
<dbReference type="EMBL" id="AYOZ01000001">
    <property type="protein sequence ID" value="ETI62231.1"/>
    <property type="molecule type" value="Genomic_DNA"/>
</dbReference>
<dbReference type="SUPFAM" id="SSF53756">
    <property type="entry name" value="UDP-Glycosyltransferase/glycogen phosphorylase"/>
    <property type="match status" value="1"/>
</dbReference>
<dbReference type="OrthoDB" id="9794206at2"/>
<dbReference type="InterPro" id="IPR043148">
    <property type="entry name" value="TagF_C"/>
</dbReference>
<dbReference type="CDD" id="cd16438">
    <property type="entry name" value="beta_Kdo_transferase_KpsS_like"/>
    <property type="match status" value="1"/>
</dbReference>
<evidence type="ECO:0000313" key="2">
    <source>
        <dbReference type="Proteomes" id="UP000018857"/>
    </source>
</evidence>
<name>W1RYE0_9GAMM</name>
<proteinExistence type="predicted"/>
<dbReference type="PATRIC" id="fig|1208321.3.peg.60"/>
<protein>
    <submittedName>
        <fullName evidence="1">Capsular polysaccharide biosynthesis protein</fullName>
    </submittedName>
</protein>
<dbReference type="RefSeq" id="WP_024022282.1">
    <property type="nucleotide sequence ID" value="NZ_AYOZ01000001.1"/>
</dbReference>
<keyword evidence="2" id="KW-1185">Reference proteome</keyword>
<evidence type="ECO:0000313" key="1">
    <source>
        <dbReference type="EMBL" id="ETI62231.1"/>
    </source>
</evidence>
<sequence length="384" mass="44846">MNYLFISRKNVHSRYYKMIIKRLKLDAQLYIMGLPKLSSLRYLRQAFLVDFRDIRHEQLLRKKADNPIWDHALLSRVYSLVLMCIERLRYAKCLAVLSEKRPDYVVVWNGRKLPNITIVMAAKTLGIKLFYFENGLLPKTVSLDPKGVNFASSLSSDPNFYLSFDPENDCVFSAPEIVPRSNVPQRQNFDRIVLPERFVFVPFQVPHDTQIVCYSSWIDSMERFYEEAIRAVKTLNDPSLKVVFKEHPSWRKHYISLYDKDDIALFANGNATTELIEKAEVVLTINSTVGMESLLLNKQVITLGDACYNIDGLVLHANDRQQLADCLNEVYQGWKMNDLLRDKFFSFLKHVYCVPRVTKDDDEHIHAVKQRLTGRDEFSDFERR</sequence>
<organism evidence="1 2">
    <name type="scientific">Marinomonas profundimaris</name>
    <dbReference type="NCBI Taxonomy" id="1208321"/>
    <lineage>
        <taxon>Bacteria</taxon>
        <taxon>Pseudomonadati</taxon>
        <taxon>Pseudomonadota</taxon>
        <taxon>Gammaproteobacteria</taxon>
        <taxon>Oceanospirillales</taxon>
        <taxon>Oceanospirillaceae</taxon>
        <taxon>Marinomonas</taxon>
    </lineage>
</organism>
<comment type="caution">
    <text evidence="1">The sequence shown here is derived from an EMBL/GenBank/DDBJ whole genome shotgun (WGS) entry which is preliminary data.</text>
</comment>